<reference evidence="2 3" key="1">
    <citation type="submission" date="2019-12" db="EMBL/GenBank/DDBJ databases">
        <title>A genome sequence resource for the geographically widespread anthracnose pathogen Colletotrichum asianum.</title>
        <authorList>
            <person name="Meng Y."/>
        </authorList>
    </citation>
    <scope>NUCLEOTIDE SEQUENCE [LARGE SCALE GENOMIC DNA]</scope>
    <source>
        <strain evidence="2 3">ICMP 18580</strain>
    </source>
</reference>
<dbReference type="AlphaFoldDB" id="A0A8H3W8D7"/>
<dbReference type="Gene3D" id="3.30.420.10">
    <property type="entry name" value="Ribonuclease H-like superfamily/Ribonuclease H"/>
    <property type="match status" value="1"/>
</dbReference>
<evidence type="ECO:0000313" key="2">
    <source>
        <dbReference type="EMBL" id="KAF0321705.1"/>
    </source>
</evidence>
<accession>A0A8H3W8D7</accession>
<dbReference type="GO" id="GO:0003676">
    <property type="term" value="F:nucleic acid binding"/>
    <property type="evidence" value="ECO:0007669"/>
    <property type="project" value="InterPro"/>
</dbReference>
<name>A0A8H3W8D7_9PEZI</name>
<evidence type="ECO:0000256" key="1">
    <source>
        <dbReference type="SAM" id="MobiDB-lite"/>
    </source>
</evidence>
<feature type="compositionally biased region" description="Basic and acidic residues" evidence="1">
    <location>
        <begin position="33"/>
        <end position="59"/>
    </location>
</feature>
<protein>
    <submittedName>
        <fullName evidence="2">Ribonuclease</fullName>
    </submittedName>
</protein>
<comment type="caution">
    <text evidence="2">The sequence shown here is derived from an EMBL/GenBank/DDBJ whole genome shotgun (WGS) entry which is preliminary data.</text>
</comment>
<dbReference type="Proteomes" id="UP000434172">
    <property type="component" value="Unassembled WGS sequence"/>
</dbReference>
<dbReference type="OrthoDB" id="4846654at2759"/>
<proteinExistence type="predicted"/>
<evidence type="ECO:0000313" key="3">
    <source>
        <dbReference type="Proteomes" id="UP000434172"/>
    </source>
</evidence>
<gene>
    <name evidence="2" type="ORF">GQ607_011036</name>
</gene>
<keyword evidence="3" id="KW-1185">Reference proteome</keyword>
<dbReference type="EMBL" id="WOWK01000068">
    <property type="protein sequence ID" value="KAF0321705.1"/>
    <property type="molecule type" value="Genomic_DNA"/>
</dbReference>
<organism evidence="2 3">
    <name type="scientific">Colletotrichum asianum</name>
    <dbReference type="NCBI Taxonomy" id="702518"/>
    <lineage>
        <taxon>Eukaryota</taxon>
        <taxon>Fungi</taxon>
        <taxon>Dikarya</taxon>
        <taxon>Ascomycota</taxon>
        <taxon>Pezizomycotina</taxon>
        <taxon>Sordariomycetes</taxon>
        <taxon>Hypocreomycetidae</taxon>
        <taxon>Glomerellales</taxon>
        <taxon>Glomerellaceae</taxon>
        <taxon>Colletotrichum</taxon>
        <taxon>Colletotrichum gloeosporioides species complex</taxon>
    </lineage>
</organism>
<feature type="region of interest" description="Disordered" evidence="1">
    <location>
        <begin position="1"/>
        <end position="105"/>
    </location>
</feature>
<sequence length="385" mass="42759">MNTLKGAPDPESGEPWPAANTSDISASSDDDAESRRRAAERHRENMADPTRRKEAEETARLLQENPEVCSPGADGAAGSSQTTDDDDARHAPPPQILTPATSRLPSHLFPRKPLRRFLAARCRWPANWPEDSLWTRTMAWLDRPVISPENFTHLRTADQRHSIPSTLIISTSVDLARGQAPTIAVYFGPSNPHNLRLTLPPPQSPRDRQDDYRASLFALIAAVRAARHFCLPPSSCPPSARSLPRPAEQVTLVTIQIPSAAVLRHFHGDPRKPHEERPLQNWIDNSWRYNDGEPVRHRDLWMTFMSDAAWLRTVTRGVLVRVCETHATGSRDVGSQRAAKLAGGIDGDGAVGAKLFKGPICAADAVVDPFMGEFPYYYKFGWIKI</sequence>
<dbReference type="InterPro" id="IPR036397">
    <property type="entry name" value="RNaseH_sf"/>
</dbReference>